<proteinExistence type="predicted"/>
<protein>
    <submittedName>
        <fullName evidence="2">Uncharacterized protein</fullName>
    </submittedName>
</protein>
<feature type="transmembrane region" description="Helical" evidence="1">
    <location>
        <begin position="124"/>
        <end position="148"/>
    </location>
</feature>
<dbReference type="AlphaFoldDB" id="A0A5C3QLS9"/>
<accession>A0A5C3QLS9</accession>
<evidence type="ECO:0000313" key="2">
    <source>
        <dbReference type="EMBL" id="TFL02120.1"/>
    </source>
</evidence>
<keyword evidence="1" id="KW-1133">Transmembrane helix</keyword>
<name>A0A5C3QLS9_9AGAR</name>
<dbReference type="Proteomes" id="UP000305067">
    <property type="component" value="Unassembled WGS sequence"/>
</dbReference>
<reference evidence="2 3" key="1">
    <citation type="journal article" date="2019" name="Nat. Ecol. Evol.">
        <title>Megaphylogeny resolves global patterns of mushroom evolution.</title>
        <authorList>
            <person name="Varga T."/>
            <person name="Krizsan K."/>
            <person name="Foldi C."/>
            <person name="Dima B."/>
            <person name="Sanchez-Garcia M."/>
            <person name="Sanchez-Ramirez S."/>
            <person name="Szollosi G.J."/>
            <person name="Szarkandi J.G."/>
            <person name="Papp V."/>
            <person name="Albert L."/>
            <person name="Andreopoulos W."/>
            <person name="Angelini C."/>
            <person name="Antonin V."/>
            <person name="Barry K.W."/>
            <person name="Bougher N.L."/>
            <person name="Buchanan P."/>
            <person name="Buyck B."/>
            <person name="Bense V."/>
            <person name="Catcheside P."/>
            <person name="Chovatia M."/>
            <person name="Cooper J."/>
            <person name="Damon W."/>
            <person name="Desjardin D."/>
            <person name="Finy P."/>
            <person name="Geml J."/>
            <person name="Haridas S."/>
            <person name="Hughes K."/>
            <person name="Justo A."/>
            <person name="Karasinski D."/>
            <person name="Kautmanova I."/>
            <person name="Kiss B."/>
            <person name="Kocsube S."/>
            <person name="Kotiranta H."/>
            <person name="LaButti K.M."/>
            <person name="Lechner B.E."/>
            <person name="Liimatainen K."/>
            <person name="Lipzen A."/>
            <person name="Lukacs Z."/>
            <person name="Mihaltcheva S."/>
            <person name="Morgado L.N."/>
            <person name="Niskanen T."/>
            <person name="Noordeloos M.E."/>
            <person name="Ohm R.A."/>
            <person name="Ortiz-Santana B."/>
            <person name="Ovrebo C."/>
            <person name="Racz N."/>
            <person name="Riley R."/>
            <person name="Savchenko A."/>
            <person name="Shiryaev A."/>
            <person name="Soop K."/>
            <person name="Spirin V."/>
            <person name="Szebenyi C."/>
            <person name="Tomsovsky M."/>
            <person name="Tulloss R.E."/>
            <person name="Uehling J."/>
            <person name="Grigoriev I.V."/>
            <person name="Vagvolgyi C."/>
            <person name="Papp T."/>
            <person name="Martin F.M."/>
            <person name="Miettinen O."/>
            <person name="Hibbett D.S."/>
            <person name="Nagy L.G."/>
        </authorList>
    </citation>
    <scope>NUCLEOTIDE SEQUENCE [LARGE SCALE GENOMIC DNA]</scope>
    <source>
        <strain evidence="2 3">CBS 309.79</strain>
    </source>
</reference>
<evidence type="ECO:0000256" key="1">
    <source>
        <dbReference type="SAM" id="Phobius"/>
    </source>
</evidence>
<sequence length="221" mass="25252">MSAKSAAQRTHILRVDCHLPRLAGVRPSYDLFSAASNPNTNNHQDVRKTLWMRQLELYDMGKLDAWQRNFRFSLKLAAYLAAFQAVQLWYYPRFRQDALELGVPFLRLKIAHFTPSTDLWIYRLWAVGTLVAFIAAFQAVVMEWWIFFYMVPEMPLGLPAPEHAHYPDRDTAQTGSPASRPVGHAPAHRHSVFLVDYLCSIVPSSASLRLLSRLYSQASSS</sequence>
<keyword evidence="1" id="KW-0472">Membrane</keyword>
<dbReference type="EMBL" id="ML178823">
    <property type="protein sequence ID" value="TFL02120.1"/>
    <property type="molecule type" value="Genomic_DNA"/>
</dbReference>
<organism evidence="2 3">
    <name type="scientific">Pterulicium gracile</name>
    <dbReference type="NCBI Taxonomy" id="1884261"/>
    <lineage>
        <taxon>Eukaryota</taxon>
        <taxon>Fungi</taxon>
        <taxon>Dikarya</taxon>
        <taxon>Basidiomycota</taxon>
        <taxon>Agaricomycotina</taxon>
        <taxon>Agaricomycetes</taxon>
        <taxon>Agaricomycetidae</taxon>
        <taxon>Agaricales</taxon>
        <taxon>Pleurotineae</taxon>
        <taxon>Pterulaceae</taxon>
        <taxon>Pterulicium</taxon>
    </lineage>
</organism>
<evidence type="ECO:0000313" key="3">
    <source>
        <dbReference type="Proteomes" id="UP000305067"/>
    </source>
</evidence>
<keyword evidence="3" id="KW-1185">Reference proteome</keyword>
<keyword evidence="1" id="KW-0812">Transmembrane</keyword>
<gene>
    <name evidence="2" type="ORF">BDV98DRAFT_655763</name>
</gene>